<dbReference type="Proteomes" id="UP001517367">
    <property type="component" value="Unassembled WGS sequence"/>
</dbReference>
<protein>
    <recommendedName>
        <fullName evidence="6">Putative mRNA interferase YoeB</fullName>
    </recommendedName>
</protein>
<organism evidence="7 8">
    <name type="scientific">Pedobacter helvus</name>
    <dbReference type="NCBI Taxonomy" id="2563444"/>
    <lineage>
        <taxon>Bacteria</taxon>
        <taxon>Pseudomonadati</taxon>
        <taxon>Bacteroidota</taxon>
        <taxon>Sphingobacteriia</taxon>
        <taxon>Sphingobacteriales</taxon>
        <taxon>Sphingobacteriaceae</taxon>
        <taxon>Pedobacter</taxon>
    </lineage>
</organism>
<dbReference type="InterPro" id="IPR009614">
    <property type="entry name" value="YoeB_toxin"/>
</dbReference>
<keyword evidence="8" id="KW-1185">Reference proteome</keyword>
<keyword evidence="5" id="KW-0378">Hydrolase</keyword>
<comment type="caution">
    <text evidence="7">The sequence shown here is derived from an EMBL/GenBank/DDBJ whole genome shotgun (WGS) entry which is preliminary data.</text>
</comment>
<accession>A0ABW9JFS8</accession>
<evidence type="ECO:0000256" key="5">
    <source>
        <dbReference type="ARBA" id="ARBA00022801"/>
    </source>
</evidence>
<proteinExistence type="inferred from homology"/>
<dbReference type="InterPro" id="IPR035093">
    <property type="entry name" value="RelE/ParE_toxin_dom_sf"/>
</dbReference>
<comment type="similarity">
    <text evidence="1">Belongs to the YoeB family.</text>
</comment>
<sequence length="92" mass="10814">MIYEVIFTESAKKDVIKLEKSGDKKSLKKLLSLLDELEKHPEIGTGRPEQLKYFDVPTWSRRISDKHRLVYQIKEKIVTILVLSAWGHYNDK</sequence>
<dbReference type="PANTHER" id="PTHR38039">
    <property type="entry name" value="TOXIN YOEB"/>
    <property type="match status" value="1"/>
</dbReference>
<dbReference type="SUPFAM" id="SSF143011">
    <property type="entry name" value="RelE-like"/>
    <property type="match status" value="1"/>
</dbReference>
<keyword evidence="4" id="KW-0255">Endonuclease</keyword>
<reference evidence="7 8" key="1">
    <citation type="submission" date="2024-12" db="EMBL/GenBank/DDBJ databases">
        <authorList>
            <person name="Hu S."/>
        </authorList>
    </citation>
    <scope>NUCLEOTIDE SEQUENCE [LARGE SCALE GENOMIC DNA]</scope>
    <source>
        <strain evidence="7 8">P-25</strain>
    </source>
</reference>
<dbReference type="PANTHER" id="PTHR38039:SF1">
    <property type="entry name" value="TOXIN YOEB"/>
    <property type="match status" value="1"/>
</dbReference>
<dbReference type="Pfam" id="PF06769">
    <property type="entry name" value="YoeB_toxin"/>
    <property type="match status" value="1"/>
</dbReference>
<dbReference type="NCBIfam" id="TIGR02116">
    <property type="entry name" value="toxin_Txe_YoeB"/>
    <property type="match status" value="1"/>
</dbReference>
<keyword evidence="2" id="KW-1277">Toxin-antitoxin system</keyword>
<evidence type="ECO:0000256" key="6">
    <source>
        <dbReference type="ARBA" id="ARBA00030388"/>
    </source>
</evidence>
<dbReference type="EMBL" id="SRMP02000011">
    <property type="protein sequence ID" value="MFN0291263.1"/>
    <property type="molecule type" value="Genomic_DNA"/>
</dbReference>
<keyword evidence="3" id="KW-0540">Nuclease</keyword>
<dbReference type="Gene3D" id="3.30.2310.20">
    <property type="entry name" value="RelE-like"/>
    <property type="match status" value="1"/>
</dbReference>
<dbReference type="RefSeq" id="WP_138730473.1">
    <property type="nucleotide sequence ID" value="NZ_SRMP02000011.1"/>
</dbReference>
<name>A0ABW9JFS8_9SPHI</name>
<evidence type="ECO:0000256" key="3">
    <source>
        <dbReference type="ARBA" id="ARBA00022722"/>
    </source>
</evidence>
<evidence type="ECO:0000313" key="7">
    <source>
        <dbReference type="EMBL" id="MFN0291263.1"/>
    </source>
</evidence>
<evidence type="ECO:0000256" key="2">
    <source>
        <dbReference type="ARBA" id="ARBA00022649"/>
    </source>
</evidence>
<evidence type="ECO:0000256" key="4">
    <source>
        <dbReference type="ARBA" id="ARBA00022759"/>
    </source>
</evidence>
<gene>
    <name evidence="7" type="ORF">E5L68_007655</name>
</gene>
<evidence type="ECO:0000313" key="8">
    <source>
        <dbReference type="Proteomes" id="UP001517367"/>
    </source>
</evidence>
<evidence type="ECO:0000256" key="1">
    <source>
        <dbReference type="ARBA" id="ARBA00008172"/>
    </source>
</evidence>